<dbReference type="AlphaFoldDB" id="A0A9J6FE69"/>
<dbReference type="GO" id="GO:0046983">
    <property type="term" value="F:protein dimerization activity"/>
    <property type="evidence" value="ECO:0007669"/>
    <property type="project" value="InterPro"/>
</dbReference>
<evidence type="ECO:0000259" key="1">
    <source>
        <dbReference type="Pfam" id="PF05699"/>
    </source>
</evidence>
<dbReference type="EMBL" id="JABSTR010000001">
    <property type="protein sequence ID" value="KAH9361306.1"/>
    <property type="molecule type" value="Genomic_DNA"/>
</dbReference>
<organism evidence="2 3">
    <name type="scientific">Haemaphysalis longicornis</name>
    <name type="common">Bush tick</name>
    <dbReference type="NCBI Taxonomy" id="44386"/>
    <lineage>
        <taxon>Eukaryota</taxon>
        <taxon>Metazoa</taxon>
        <taxon>Ecdysozoa</taxon>
        <taxon>Arthropoda</taxon>
        <taxon>Chelicerata</taxon>
        <taxon>Arachnida</taxon>
        <taxon>Acari</taxon>
        <taxon>Parasitiformes</taxon>
        <taxon>Ixodida</taxon>
        <taxon>Ixodoidea</taxon>
        <taxon>Ixodidae</taxon>
        <taxon>Haemaphysalinae</taxon>
        <taxon>Haemaphysalis</taxon>
    </lineage>
</organism>
<dbReference type="VEuPathDB" id="VectorBase:HLOH_052967"/>
<keyword evidence="3" id="KW-1185">Reference proteome</keyword>
<evidence type="ECO:0000313" key="3">
    <source>
        <dbReference type="Proteomes" id="UP000821853"/>
    </source>
</evidence>
<protein>
    <recommendedName>
        <fullName evidence="1">HAT C-terminal dimerisation domain-containing protein</fullName>
    </recommendedName>
</protein>
<dbReference type="PANTHER" id="PTHR45749">
    <property type="match status" value="1"/>
</dbReference>
<evidence type="ECO:0000313" key="2">
    <source>
        <dbReference type="EMBL" id="KAH9361306.1"/>
    </source>
</evidence>
<gene>
    <name evidence="2" type="ORF">HPB48_006868</name>
</gene>
<name>A0A9J6FE69_HAELO</name>
<sequence>MWRPVPGQTIYCCFALPDGPLELSVCKGFLTTTPEYTLKELLETPGSVADGSNAIFRGYYTLVKKFETLLCVQISIAFFGPCEEVARAFQSSTCRAAAAKEAAEALRVRSDAAFEELRQHTSTTAARLCLKEPRGSRPAKPPRRYEATDRPVQPVTLDVKAALRKEYFAAADRIINETQRRFEQPGVEQLVKLEVILASAAGGTQFTANGLKAALGVHTVGFDLCRLSAQFLLLPTLLHDADSTTSLGILKRLQSKPENIRELMDQVVRYVQLLLSVPSSVPSGERSFSAVCRVKTYLRNRMTQKRLSHHLISHMHKERTAALRVKDIINEFVSGTAELVAAFGPVWLSEMSAACVHF</sequence>
<dbReference type="Proteomes" id="UP000821853">
    <property type="component" value="Chromosome 1"/>
</dbReference>
<feature type="domain" description="HAT C-terminal dimerisation" evidence="1">
    <location>
        <begin position="268"/>
        <end position="310"/>
    </location>
</feature>
<dbReference type="OMA" id="ANICEHI"/>
<dbReference type="Pfam" id="PF05699">
    <property type="entry name" value="Dimer_Tnp_hAT"/>
    <property type="match status" value="1"/>
</dbReference>
<proteinExistence type="predicted"/>
<comment type="caution">
    <text evidence="2">The sequence shown here is derived from an EMBL/GenBank/DDBJ whole genome shotgun (WGS) entry which is preliminary data.</text>
</comment>
<dbReference type="PANTHER" id="PTHR45749:SF21">
    <property type="entry name" value="DUF4371 DOMAIN-CONTAINING PROTEIN"/>
    <property type="match status" value="1"/>
</dbReference>
<dbReference type="InterPro" id="IPR008906">
    <property type="entry name" value="HATC_C_dom"/>
</dbReference>
<accession>A0A9J6FE69</accession>
<dbReference type="OrthoDB" id="6506734at2759"/>
<reference evidence="2 3" key="1">
    <citation type="journal article" date="2020" name="Cell">
        <title>Large-Scale Comparative Analyses of Tick Genomes Elucidate Their Genetic Diversity and Vector Capacities.</title>
        <authorList>
            <consortium name="Tick Genome and Microbiome Consortium (TIGMIC)"/>
            <person name="Jia N."/>
            <person name="Wang J."/>
            <person name="Shi W."/>
            <person name="Du L."/>
            <person name="Sun Y."/>
            <person name="Zhan W."/>
            <person name="Jiang J.F."/>
            <person name="Wang Q."/>
            <person name="Zhang B."/>
            <person name="Ji P."/>
            <person name="Bell-Sakyi L."/>
            <person name="Cui X.M."/>
            <person name="Yuan T.T."/>
            <person name="Jiang B.G."/>
            <person name="Yang W.F."/>
            <person name="Lam T.T."/>
            <person name="Chang Q.C."/>
            <person name="Ding S.J."/>
            <person name="Wang X.J."/>
            <person name="Zhu J.G."/>
            <person name="Ruan X.D."/>
            <person name="Zhao L."/>
            <person name="Wei J.T."/>
            <person name="Ye R.Z."/>
            <person name="Que T.C."/>
            <person name="Du C.H."/>
            <person name="Zhou Y.H."/>
            <person name="Cheng J.X."/>
            <person name="Dai P.F."/>
            <person name="Guo W.B."/>
            <person name="Han X.H."/>
            <person name="Huang E.J."/>
            <person name="Li L.F."/>
            <person name="Wei W."/>
            <person name="Gao Y.C."/>
            <person name="Liu J.Z."/>
            <person name="Shao H.Z."/>
            <person name="Wang X."/>
            <person name="Wang C.C."/>
            <person name="Yang T.C."/>
            <person name="Huo Q.B."/>
            <person name="Li W."/>
            <person name="Chen H.Y."/>
            <person name="Chen S.E."/>
            <person name="Zhou L.G."/>
            <person name="Ni X.B."/>
            <person name="Tian J.H."/>
            <person name="Sheng Y."/>
            <person name="Liu T."/>
            <person name="Pan Y.S."/>
            <person name="Xia L.Y."/>
            <person name="Li J."/>
            <person name="Zhao F."/>
            <person name="Cao W.C."/>
        </authorList>
    </citation>
    <scope>NUCLEOTIDE SEQUENCE [LARGE SCALE GENOMIC DNA]</scope>
    <source>
        <strain evidence="2">HaeL-2018</strain>
    </source>
</reference>